<dbReference type="InterPro" id="IPR011043">
    <property type="entry name" value="Gal_Oxase/kelch_b-propeller"/>
</dbReference>
<organism evidence="2 3">
    <name type="scientific">Linum tenue</name>
    <dbReference type="NCBI Taxonomy" id="586396"/>
    <lineage>
        <taxon>Eukaryota</taxon>
        <taxon>Viridiplantae</taxon>
        <taxon>Streptophyta</taxon>
        <taxon>Embryophyta</taxon>
        <taxon>Tracheophyta</taxon>
        <taxon>Spermatophyta</taxon>
        <taxon>Magnoliopsida</taxon>
        <taxon>eudicotyledons</taxon>
        <taxon>Gunneridae</taxon>
        <taxon>Pentapetalae</taxon>
        <taxon>rosids</taxon>
        <taxon>fabids</taxon>
        <taxon>Malpighiales</taxon>
        <taxon>Linaceae</taxon>
        <taxon>Linum</taxon>
    </lineage>
</organism>
<feature type="domain" description="KIB1-4 beta-propeller" evidence="1">
    <location>
        <begin position="22"/>
        <end position="311"/>
    </location>
</feature>
<sequence>MALRLEPWLLYRHGKKKRSKTFYSLSEGNYHVSDVREMRHRMIYAHSHGWLVLVHQGECWLYNPSTTDQIQLPNFPKGHCAHHFSNCALSVSSSDPKLEGSMVMFIHQYSDEPRFLYCKPGDVHWTVATVEGNCGSCGHRIYGYRAIASLGDEFYVRTVCCESLLKLQFNQFNDDKVVDDALISKIRLLDTKVRRPHFPRTYYLRGSADSTSFLAQLPSRPNQLMIVEVNYGDHIVDDDSIKDIGFKGVELYMANFEQGRWEDLGDLPDDCAIFLGSHPDNILVYNIPKEAGIFRGNTVYFTQYRDGDHLYAYDVREKSISVSRLHCTNTKHCSPEPQWILRLCRIHRGIKTPTEKKKKKKKKKEIMSSSPEGRCINEGNPWCDIEIELLSRIQSRLFGADRSHFRLACKTWQSAFSTTTSYACLKPTENPLARCRAHPSPILVHIGKDGELVNFFDPKTNSTTTLPLPGLKGAVIRSSNHGWLLLSQGSAGQKLFFFNPFTGERIDLPSQLMYDFEGIAFSSPPTSSDCTVLGYSVAPILALFRSLRRGQRKWTDSSERMKGIQFHNSFTNPVYHRGLFYFMGKNGNLCTHNPRPKKKQSRTLLSNLPTKPCAASIRRSHLMECDGKLLSVFTGHMGRSLQVYQLNLGTMTWEEVASLEDKVLFLSSGSSLSSTSEDMESRSLGNKVFLDRFNGKDGVMHCLARRKFYTMWSGYNSDDWCDTKEYTNCAWVVPNFDTHKEDELRWAP</sequence>
<evidence type="ECO:0000313" key="2">
    <source>
        <dbReference type="EMBL" id="CAI0551254.1"/>
    </source>
</evidence>
<accession>A0AAV0R1E9</accession>
<dbReference type="PANTHER" id="PTHR33127:SF5">
    <property type="entry name" value="TRANSMEMBRANE PROTEIN"/>
    <property type="match status" value="1"/>
</dbReference>
<evidence type="ECO:0000259" key="1">
    <source>
        <dbReference type="Pfam" id="PF03478"/>
    </source>
</evidence>
<proteinExistence type="predicted"/>
<evidence type="ECO:0000313" key="3">
    <source>
        <dbReference type="Proteomes" id="UP001154282"/>
    </source>
</evidence>
<gene>
    <name evidence="2" type="ORF">LITE_LOCUS45882</name>
</gene>
<keyword evidence="3" id="KW-1185">Reference proteome</keyword>
<reference evidence="2" key="1">
    <citation type="submission" date="2022-08" db="EMBL/GenBank/DDBJ databases">
        <authorList>
            <person name="Gutierrez-Valencia J."/>
        </authorList>
    </citation>
    <scope>NUCLEOTIDE SEQUENCE</scope>
</reference>
<feature type="domain" description="KIB1-4 beta-propeller" evidence="1">
    <location>
        <begin position="455"/>
        <end position="690"/>
    </location>
</feature>
<dbReference type="InterPro" id="IPR005174">
    <property type="entry name" value="KIB1-4_b-propeller"/>
</dbReference>
<comment type="caution">
    <text evidence="2">The sequence shown here is derived from an EMBL/GenBank/DDBJ whole genome shotgun (WGS) entry which is preliminary data.</text>
</comment>
<dbReference type="AlphaFoldDB" id="A0AAV0R1E9"/>
<dbReference type="Pfam" id="PF03478">
    <property type="entry name" value="Beta-prop_KIB1-4"/>
    <property type="match status" value="2"/>
</dbReference>
<dbReference type="EMBL" id="CAMGYJ010000010">
    <property type="protein sequence ID" value="CAI0551254.1"/>
    <property type="molecule type" value="Genomic_DNA"/>
</dbReference>
<dbReference type="Proteomes" id="UP001154282">
    <property type="component" value="Unassembled WGS sequence"/>
</dbReference>
<protein>
    <recommendedName>
        <fullName evidence="1">KIB1-4 beta-propeller domain-containing protein</fullName>
    </recommendedName>
</protein>
<name>A0AAV0R1E9_9ROSI</name>
<dbReference type="SUPFAM" id="SSF50965">
    <property type="entry name" value="Galactose oxidase, central domain"/>
    <property type="match status" value="1"/>
</dbReference>
<dbReference type="PANTHER" id="PTHR33127">
    <property type="entry name" value="TRANSMEMBRANE PROTEIN"/>
    <property type="match status" value="1"/>
</dbReference>